<keyword evidence="3" id="KW-1185">Reference proteome</keyword>
<proteinExistence type="predicted"/>
<evidence type="ECO:0000256" key="1">
    <source>
        <dbReference type="SAM" id="SignalP"/>
    </source>
</evidence>
<sequence>MWGLLLVIFGVWNGVLAADDKCSEDPTGQCYPDRGDVDDIPGNAEEFRELCSYLRNMVSCLESVKEDCGLDKDDQQRLNMFGGFVRSTCQEGSRLNTQIADNLPCLKEVIEHDAVFCSSVRRNSMRALKDHLEGKESSMDEQELDKLYDCLFTALKANCFLSQVSNKCGNEAKEASLEVMERTGTLTDECPASIRVEIEEVLEILEMGILEDIYVKDLLI</sequence>
<feature type="chain" id="PRO_5043652142" description="Secreted protein" evidence="1">
    <location>
        <begin position="18"/>
        <end position="220"/>
    </location>
</feature>
<name>A0AAV4QXH3_CAEEX</name>
<accession>A0AAV4QXH3</accession>
<feature type="signal peptide" evidence="1">
    <location>
        <begin position="1"/>
        <end position="17"/>
    </location>
</feature>
<reference evidence="2 3" key="1">
    <citation type="submission" date="2021-06" db="EMBL/GenBank/DDBJ databases">
        <title>Caerostris extrusa draft genome.</title>
        <authorList>
            <person name="Kono N."/>
            <person name="Arakawa K."/>
        </authorList>
    </citation>
    <scope>NUCLEOTIDE SEQUENCE [LARGE SCALE GENOMIC DNA]</scope>
</reference>
<protein>
    <recommendedName>
        <fullName evidence="4">Secreted protein</fullName>
    </recommendedName>
</protein>
<gene>
    <name evidence="2" type="primary">AVEN_59067_1</name>
    <name evidence="2" type="ORF">CEXT_520231</name>
</gene>
<comment type="caution">
    <text evidence="2">The sequence shown here is derived from an EMBL/GenBank/DDBJ whole genome shotgun (WGS) entry which is preliminary data.</text>
</comment>
<organism evidence="2 3">
    <name type="scientific">Caerostris extrusa</name>
    <name type="common">Bark spider</name>
    <name type="synonym">Caerostris bankana</name>
    <dbReference type="NCBI Taxonomy" id="172846"/>
    <lineage>
        <taxon>Eukaryota</taxon>
        <taxon>Metazoa</taxon>
        <taxon>Ecdysozoa</taxon>
        <taxon>Arthropoda</taxon>
        <taxon>Chelicerata</taxon>
        <taxon>Arachnida</taxon>
        <taxon>Araneae</taxon>
        <taxon>Araneomorphae</taxon>
        <taxon>Entelegynae</taxon>
        <taxon>Araneoidea</taxon>
        <taxon>Araneidae</taxon>
        <taxon>Caerostris</taxon>
    </lineage>
</organism>
<dbReference type="EMBL" id="BPLR01006883">
    <property type="protein sequence ID" value="GIY13011.1"/>
    <property type="molecule type" value="Genomic_DNA"/>
</dbReference>
<keyword evidence="1" id="KW-0732">Signal</keyword>
<dbReference type="Proteomes" id="UP001054945">
    <property type="component" value="Unassembled WGS sequence"/>
</dbReference>
<evidence type="ECO:0000313" key="3">
    <source>
        <dbReference type="Proteomes" id="UP001054945"/>
    </source>
</evidence>
<evidence type="ECO:0000313" key="2">
    <source>
        <dbReference type="EMBL" id="GIY13011.1"/>
    </source>
</evidence>
<dbReference type="AlphaFoldDB" id="A0AAV4QXH3"/>
<evidence type="ECO:0008006" key="4">
    <source>
        <dbReference type="Google" id="ProtNLM"/>
    </source>
</evidence>